<organism evidence="1 2">
    <name type="scientific">Silvanigrella paludirubra</name>
    <dbReference type="NCBI Taxonomy" id="2499159"/>
    <lineage>
        <taxon>Bacteria</taxon>
        <taxon>Pseudomonadati</taxon>
        <taxon>Bdellovibrionota</taxon>
        <taxon>Oligoflexia</taxon>
        <taxon>Silvanigrellales</taxon>
        <taxon>Silvanigrellaceae</taxon>
        <taxon>Silvanigrella</taxon>
    </lineage>
</organism>
<dbReference type="Proteomes" id="UP000437748">
    <property type="component" value="Unassembled WGS sequence"/>
</dbReference>
<sequence length="77" mass="8783">MNKIKLVTLIFSFCIMIPVYPQYYKPTIDCTWLGKCPRPSPKDKKKTLKINNYGQNSLSAGISMEGFSSFVDVVKPY</sequence>
<protein>
    <submittedName>
        <fullName evidence="1">Uncharacterized protein</fullName>
    </submittedName>
</protein>
<accession>A0A6N6VYE9</accession>
<evidence type="ECO:0000313" key="2">
    <source>
        <dbReference type="Proteomes" id="UP000437748"/>
    </source>
</evidence>
<comment type="caution">
    <text evidence="1">The sequence shown here is derived from an EMBL/GenBank/DDBJ whole genome shotgun (WGS) entry which is preliminary data.</text>
</comment>
<dbReference type="EMBL" id="WFLM01000001">
    <property type="protein sequence ID" value="KAB8040807.1"/>
    <property type="molecule type" value="Genomic_DNA"/>
</dbReference>
<dbReference type="RefSeq" id="WP_161998051.1">
    <property type="nucleotide sequence ID" value="NZ_WFLM01000001.1"/>
</dbReference>
<gene>
    <name evidence="1" type="ORF">GCL60_02445</name>
</gene>
<name>A0A6N6VYE9_9BACT</name>
<reference evidence="1 2" key="1">
    <citation type="submission" date="2019-10" db="EMBL/GenBank/DDBJ databases">
        <title>New species of Slilvanegrellaceae.</title>
        <authorList>
            <person name="Pitt A."/>
            <person name="Hahn M.W."/>
        </authorList>
    </citation>
    <scope>NUCLEOTIDE SEQUENCE [LARGE SCALE GENOMIC DNA]</scope>
    <source>
        <strain evidence="1 2">SP-Ram-0.45-NSY-1</strain>
    </source>
</reference>
<evidence type="ECO:0000313" key="1">
    <source>
        <dbReference type="EMBL" id="KAB8040807.1"/>
    </source>
</evidence>
<dbReference type="AlphaFoldDB" id="A0A6N6VYE9"/>
<proteinExistence type="predicted"/>
<keyword evidence="2" id="KW-1185">Reference proteome</keyword>